<dbReference type="Proteomes" id="UP000199032">
    <property type="component" value="Unassembled WGS sequence"/>
</dbReference>
<dbReference type="EMBL" id="CZQA01000015">
    <property type="protein sequence ID" value="CUS39752.1"/>
    <property type="molecule type" value="Genomic_DNA"/>
</dbReference>
<keyword evidence="2" id="KW-1185">Reference proteome</keyword>
<name>A0A0S4LT70_9BACT</name>
<reference evidence="1 2" key="1">
    <citation type="submission" date="2015-10" db="EMBL/GenBank/DDBJ databases">
        <authorList>
            <person name="Gilbert D.G."/>
        </authorList>
    </citation>
    <scope>NUCLEOTIDE SEQUENCE [LARGE SCALE GENOMIC DNA]</scope>
    <source>
        <strain evidence="1">COMA1</strain>
    </source>
</reference>
<evidence type="ECO:0000313" key="1">
    <source>
        <dbReference type="EMBL" id="CUS39752.1"/>
    </source>
</evidence>
<dbReference type="AlphaFoldDB" id="A0A0S4LT70"/>
<accession>A0A0S4LT70</accession>
<evidence type="ECO:0000313" key="2">
    <source>
        <dbReference type="Proteomes" id="UP000199032"/>
    </source>
</evidence>
<sequence>MGITIQLEDESGNPEGELLLDTFLFLAIPQATNSSYACLRFIDLYGNTIFNRLQIPVLIEELHRIADIAKTNEDKQFLTKLLTLTEKCRAKPHLYLRFIGD</sequence>
<protein>
    <submittedName>
        <fullName evidence="1">Uncharacterized protein</fullName>
    </submittedName>
</protein>
<gene>
    <name evidence="1" type="ORF">COMA1_90040</name>
</gene>
<dbReference type="STRING" id="1742972.COMA1_90040"/>
<organism evidence="1 2">
    <name type="scientific">Candidatus Nitrospira nitrosa</name>
    <dbReference type="NCBI Taxonomy" id="1742972"/>
    <lineage>
        <taxon>Bacteria</taxon>
        <taxon>Pseudomonadati</taxon>
        <taxon>Nitrospirota</taxon>
        <taxon>Nitrospiria</taxon>
        <taxon>Nitrospirales</taxon>
        <taxon>Nitrospiraceae</taxon>
        <taxon>Nitrospira</taxon>
    </lineage>
</organism>
<proteinExistence type="predicted"/>